<evidence type="ECO:0000313" key="2">
    <source>
        <dbReference type="EMBL" id="CAH1973175.1"/>
    </source>
</evidence>
<feature type="region of interest" description="Disordered" evidence="1">
    <location>
        <begin position="98"/>
        <end position="122"/>
    </location>
</feature>
<organism evidence="2 3">
    <name type="scientific">Acanthoscelides obtectus</name>
    <name type="common">Bean weevil</name>
    <name type="synonym">Bruchus obtectus</name>
    <dbReference type="NCBI Taxonomy" id="200917"/>
    <lineage>
        <taxon>Eukaryota</taxon>
        <taxon>Metazoa</taxon>
        <taxon>Ecdysozoa</taxon>
        <taxon>Arthropoda</taxon>
        <taxon>Hexapoda</taxon>
        <taxon>Insecta</taxon>
        <taxon>Pterygota</taxon>
        <taxon>Neoptera</taxon>
        <taxon>Endopterygota</taxon>
        <taxon>Coleoptera</taxon>
        <taxon>Polyphaga</taxon>
        <taxon>Cucujiformia</taxon>
        <taxon>Chrysomeloidea</taxon>
        <taxon>Chrysomelidae</taxon>
        <taxon>Bruchinae</taxon>
        <taxon>Bruchini</taxon>
        <taxon>Acanthoscelides</taxon>
    </lineage>
</organism>
<dbReference type="EMBL" id="CAKOFQ010006805">
    <property type="protein sequence ID" value="CAH1973175.1"/>
    <property type="molecule type" value="Genomic_DNA"/>
</dbReference>
<feature type="compositionally biased region" description="Basic and acidic residues" evidence="1">
    <location>
        <begin position="51"/>
        <end position="68"/>
    </location>
</feature>
<evidence type="ECO:0000256" key="1">
    <source>
        <dbReference type="SAM" id="MobiDB-lite"/>
    </source>
</evidence>
<gene>
    <name evidence="2" type="ORF">ACAOBT_LOCUS10397</name>
</gene>
<comment type="caution">
    <text evidence="2">The sequence shown here is derived from an EMBL/GenBank/DDBJ whole genome shotgun (WGS) entry which is preliminary data.</text>
</comment>
<evidence type="ECO:0000313" key="3">
    <source>
        <dbReference type="Proteomes" id="UP001152888"/>
    </source>
</evidence>
<feature type="region of interest" description="Disordered" evidence="1">
    <location>
        <begin position="1"/>
        <end position="33"/>
    </location>
</feature>
<protein>
    <submittedName>
        <fullName evidence="2">Uncharacterized protein</fullName>
    </submittedName>
</protein>
<dbReference type="AlphaFoldDB" id="A0A9P0KG13"/>
<accession>A0A9P0KG13</accession>
<keyword evidence="3" id="KW-1185">Reference proteome</keyword>
<feature type="compositionally biased region" description="Acidic residues" evidence="1">
    <location>
        <begin position="13"/>
        <end position="23"/>
    </location>
</feature>
<reference evidence="2" key="1">
    <citation type="submission" date="2022-03" db="EMBL/GenBank/DDBJ databases">
        <authorList>
            <person name="Sayadi A."/>
        </authorList>
    </citation>
    <scope>NUCLEOTIDE SEQUENCE</scope>
</reference>
<dbReference type="Proteomes" id="UP001152888">
    <property type="component" value="Unassembled WGS sequence"/>
</dbReference>
<name>A0A9P0KG13_ACAOB</name>
<proteinExistence type="predicted"/>
<dbReference type="OrthoDB" id="10563524at2759"/>
<feature type="region of interest" description="Disordered" evidence="1">
    <location>
        <begin position="49"/>
        <end position="85"/>
    </location>
</feature>
<sequence>MADMSLVHFDSMPDSDEGFDQDDPPTLSIEDDLRLPPLQRVQMFAQSASIVERDKCSPTRHSVNREGSRAGTGGGGPSITGWGERGWTECGAATALATAPAAGMRRPRPSTARTVPRVRTQTTAGTKMCVALAVSYTESRLNKK</sequence>